<dbReference type="InterPro" id="IPR002582">
    <property type="entry name" value="ACPS"/>
</dbReference>
<evidence type="ECO:0000256" key="1">
    <source>
        <dbReference type="ARBA" id="ARBA00022516"/>
    </source>
</evidence>
<keyword evidence="5 8" id="KW-0460">Magnesium</keyword>
<accession>A0A1I2RXK8</accession>
<dbReference type="EC" id="2.7.8.7" evidence="8"/>
<keyword evidence="2 8" id="KW-0808">Transferase</keyword>
<comment type="function">
    <text evidence="8">Transfers the 4'-phosphopantetheine moiety from coenzyme A to a Ser of acyl-carrier-protein.</text>
</comment>
<dbReference type="HAMAP" id="MF_00101">
    <property type="entry name" value="AcpS"/>
    <property type="match status" value="1"/>
</dbReference>
<dbReference type="NCBIfam" id="TIGR00556">
    <property type="entry name" value="pantethn_trn"/>
    <property type="match status" value="1"/>
</dbReference>
<comment type="subcellular location">
    <subcellularLocation>
        <location evidence="8">Cytoplasm</location>
    </subcellularLocation>
</comment>
<dbReference type="STRING" id="1045558.SAMN05216175_10717"/>
<comment type="catalytic activity">
    <reaction evidence="8">
        <text>apo-[ACP] + CoA = holo-[ACP] + adenosine 3',5'-bisphosphate + H(+)</text>
        <dbReference type="Rhea" id="RHEA:12068"/>
        <dbReference type="Rhea" id="RHEA-COMP:9685"/>
        <dbReference type="Rhea" id="RHEA-COMP:9690"/>
        <dbReference type="ChEBI" id="CHEBI:15378"/>
        <dbReference type="ChEBI" id="CHEBI:29999"/>
        <dbReference type="ChEBI" id="CHEBI:57287"/>
        <dbReference type="ChEBI" id="CHEBI:58343"/>
        <dbReference type="ChEBI" id="CHEBI:64479"/>
        <dbReference type="EC" id="2.7.8.7"/>
    </reaction>
</comment>
<dbReference type="GO" id="GO:0000287">
    <property type="term" value="F:magnesium ion binding"/>
    <property type="evidence" value="ECO:0007669"/>
    <property type="project" value="UniProtKB-UniRule"/>
</dbReference>
<keyword evidence="6 8" id="KW-0443">Lipid metabolism</keyword>
<dbReference type="AlphaFoldDB" id="A0A1I2RXK8"/>
<evidence type="ECO:0000256" key="3">
    <source>
        <dbReference type="ARBA" id="ARBA00022723"/>
    </source>
</evidence>
<dbReference type="SUPFAM" id="SSF56214">
    <property type="entry name" value="4'-phosphopantetheinyl transferase"/>
    <property type="match status" value="1"/>
</dbReference>
<dbReference type="GO" id="GO:0008897">
    <property type="term" value="F:holo-[acyl-carrier-protein] synthase activity"/>
    <property type="evidence" value="ECO:0007669"/>
    <property type="project" value="UniProtKB-UniRule"/>
</dbReference>
<organism evidence="10 11">
    <name type="scientific">Neptunomonas qingdaonensis</name>
    <dbReference type="NCBI Taxonomy" id="1045558"/>
    <lineage>
        <taxon>Bacteria</taxon>
        <taxon>Pseudomonadati</taxon>
        <taxon>Pseudomonadota</taxon>
        <taxon>Gammaproteobacteria</taxon>
        <taxon>Oceanospirillales</taxon>
        <taxon>Oceanospirillaceae</taxon>
        <taxon>Neptunomonas</taxon>
    </lineage>
</organism>
<keyword evidence="4 8" id="KW-0276">Fatty acid metabolism</keyword>
<evidence type="ECO:0000256" key="2">
    <source>
        <dbReference type="ARBA" id="ARBA00022679"/>
    </source>
</evidence>
<dbReference type="RefSeq" id="WP_090728171.1">
    <property type="nucleotide sequence ID" value="NZ_FOOU01000007.1"/>
</dbReference>
<keyword evidence="1 8" id="KW-0444">Lipid biosynthesis</keyword>
<protein>
    <recommendedName>
        <fullName evidence="8">Holo-[acyl-carrier-protein] synthase</fullName>
        <shortName evidence="8">Holo-ACP synthase</shortName>
        <ecNumber evidence="8">2.7.8.7</ecNumber>
    </recommendedName>
    <alternativeName>
        <fullName evidence="8">4'-phosphopantetheinyl transferase AcpS</fullName>
    </alternativeName>
</protein>
<feature type="binding site" evidence="8">
    <location>
        <position position="56"/>
    </location>
    <ligand>
        <name>Mg(2+)</name>
        <dbReference type="ChEBI" id="CHEBI:18420"/>
    </ligand>
</feature>
<evidence type="ECO:0000313" key="11">
    <source>
        <dbReference type="Proteomes" id="UP000198623"/>
    </source>
</evidence>
<dbReference type="Pfam" id="PF01648">
    <property type="entry name" value="ACPS"/>
    <property type="match status" value="1"/>
</dbReference>
<sequence>MIHGIGTDILQLERACAALKRTPGLAKRVLTLAELEFYEKSAQPERFFAKRFAAKEAVVKALGTGIGRGVSWQHIAISNNELGKPEVFLSGGAQAHAQRQGIDTVHISYSDERDYVVAFAIAESV</sequence>
<keyword evidence="11" id="KW-1185">Reference proteome</keyword>
<dbReference type="GO" id="GO:0006633">
    <property type="term" value="P:fatty acid biosynthetic process"/>
    <property type="evidence" value="ECO:0007669"/>
    <property type="project" value="UniProtKB-UniRule"/>
</dbReference>
<evidence type="ECO:0000256" key="6">
    <source>
        <dbReference type="ARBA" id="ARBA00023098"/>
    </source>
</evidence>
<keyword evidence="7 8" id="KW-0275">Fatty acid biosynthesis</keyword>
<feature type="binding site" evidence="8">
    <location>
        <position position="8"/>
    </location>
    <ligand>
        <name>Mg(2+)</name>
        <dbReference type="ChEBI" id="CHEBI:18420"/>
    </ligand>
</feature>
<evidence type="ECO:0000256" key="8">
    <source>
        <dbReference type="HAMAP-Rule" id="MF_00101"/>
    </source>
</evidence>
<dbReference type="InterPro" id="IPR037143">
    <property type="entry name" value="4-PPantetheinyl_Trfase_dom_sf"/>
</dbReference>
<evidence type="ECO:0000313" key="10">
    <source>
        <dbReference type="EMBL" id="SFG45425.1"/>
    </source>
</evidence>
<comment type="similarity">
    <text evidence="8">Belongs to the P-Pant transferase superfamily. AcpS family.</text>
</comment>
<proteinExistence type="inferred from homology"/>
<comment type="cofactor">
    <cofactor evidence="8">
        <name>Mg(2+)</name>
        <dbReference type="ChEBI" id="CHEBI:18420"/>
    </cofactor>
</comment>
<dbReference type="GO" id="GO:0005737">
    <property type="term" value="C:cytoplasm"/>
    <property type="evidence" value="ECO:0007669"/>
    <property type="project" value="UniProtKB-SubCell"/>
</dbReference>
<evidence type="ECO:0000256" key="5">
    <source>
        <dbReference type="ARBA" id="ARBA00022842"/>
    </source>
</evidence>
<dbReference type="InterPro" id="IPR004568">
    <property type="entry name" value="Ppantetheine-prot_Trfase_dom"/>
</dbReference>
<gene>
    <name evidence="8" type="primary">acpS</name>
    <name evidence="10" type="ORF">SAMN05216175_10717</name>
</gene>
<reference evidence="11" key="1">
    <citation type="submission" date="2016-10" db="EMBL/GenBank/DDBJ databases">
        <authorList>
            <person name="Varghese N."/>
            <person name="Submissions S."/>
        </authorList>
    </citation>
    <scope>NUCLEOTIDE SEQUENCE [LARGE SCALE GENOMIC DNA]</scope>
    <source>
        <strain evidence="11">CGMCC 1.10971</strain>
    </source>
</reference>
<evidence type="ECO:0000256" key="7">
    <source>
        <dbReference type="ARBA" id="ARBA00023160"/>
    </source>
</evidence>
<dbReference type="InterPro" id="IPR008278">
    <property type="entry name" value="4-PPantetheinyl_Trfase_dom"/>
</dbReference>
<dbReference type="OrthoDB" id="517356at2"/>
<keyword evidence="8" id="KW-0963">Cytoplasm</keyword>
<name>A0A1I2RXK8_9GAMM</name>
<keyword evidence="3 8" id="KW-0479">Metal-binding</keyword>
<dbReference type="Proteomes" id="UP000198623">
    <property type="component" value="Unassembled WGS sequence"/>
</dbReference>
<evidence type="ECO:0000256" key="4">
    <source>
        <dbReference type="ARBA" id="ARBA00022832"/>
    </source>
</evidence>
<evidence type="ECO:0000259" key="9">
    <source>
        <dbReference type="Pfam" id="PF01648"/>
    </source>
</evidence>
<dbReference type="Gene3D" id="3.90.470.20">
    <property type="entry name" value="4'-phosphopantetheinyl transferase domain"/>
    <property type="match status" value="1"/>
</dbReference>
<dbReference type="NCBIfam" id="TIGR00516">
    <property type="entry name" value="acpS"/>
    <property type="match status" value="1"/>
</dbReference>
<feature type="domain" description="4'-phosphopantetheinyl transferase" evidence="9">
    <location>
        <begin position="4"/>
        <end position="120"/>
    </location>
</feature>
<dbReference type="EMBL" id="FOOU01000007">
    <property type="protein sequence ID" value="SFG45425.1"/>
    <property type="molecule type" value="Genomic_DNA"/>
</dbReference>